<feature type="domain" description="Threonine synthase N-terminal" evidence="7">
    <location>
        <begin position="5"/>
        <end position="79"/>
    </location>
</feature>
<dbReference type="InterPro" id="IPR037158">
    <property type="entry name" value="Thr_synth_N_sf"/>
</dbReference>
<evidence type="ECO:0000256" key="5">
    <source>
        <dbReference type="PIRSR" id="PIRSR604450-51"/>
    </source>
</evidence>
<dbReference type="InterPro" id="IPR029144">
    <property type="entry name" value="Thr_synth_N"/>
</dbReference>
<dbReference type="SUPFAM" id="SSF53686">
    <property type="entry name" value="Tryptophan synthase beta subunit-like PLP-dependent enzymes"/>
    <property type="match status" value="1"/>
</dbReference>
<comment type="cofactor">
    <cofactor evidence="1 5">
        <name>pyridoxal 5'-phosphate</name>
        <dbReference type="ChEBI" id="CHEBI:597326"/>
    </cofactor>
</comment>
<dbReference type="eggNOG" id="COG0498">
    <property type="taxonomic scope" value="Bacteria"/>
</dbReference>
<proteinExistence type="inferred from homology"/>
<evidence type="ECO:0000259" key="6">
    <source>
        <dbReference type="Pfam" id="PF00291"/>
    </source>
</evidence>
<feature type="domain" description="Tryptophan synthase beta chain-like PALP" evidence="6">
    <location>
        <begin position="97"/>
        <end position="421"/>
    </location>
</feature>
<evidence type="ECO:0000256" key="2">
    <source>
        <dbReference type="ARBA" id="ARBA00005517"/>
    </source>
</evidence>
<dbReference type="STRING" id="632518.Calow_0531"/>
<dbReference type="InterPro" id="IPR001926">
    <property type="entry name" value="TrpB-like_PALP"/>
</dbReference>
<evidence type="ECO:0000313" key="9">
    <source>
        <dbReference type="Proteomes" id="UP000006889"/>
    </source>
</evidence>
<evidence type="ECO:0000256" key="1">
    <source>
        <dbReference type="ARBA" id="ARBA00001933"/>
    </source>
</evidence>
<gene>
    <name evidence="8" type="ordered locus">Calow_0531</name>
</gene>
<dbReference type="Gene3D" id="3.40.50.1100">
    <property type="match status" value="2"/>
</dbReference>
<dbReference type="GO" id="GO:0004795">
    <property type="term" value="F:threonine synthase activity"/>
    <property type="evidence" value="ECO:0007669"/>
    <property type="project" value="UniProtKB-UniRule"/>
</dbReference>
<protein>
    <recommendedName>
        <fullName evidence="4">Threonine synthase</fullName>
        <ecNumber evidence="4">4.2.3.1</ecNumber>
    </recommendedName>
</protein>
<dbReference type="InterPro" id="IPR004450">
    <property type="entry name" value="Thr_synthase-like"/>
</dbReference>
<evidence type="ECO:0000256" key="3">
    <source>
        <dbReference type="ARBA" id="ARBA00022898"/>
    </source>
</evidence>
<dbReference type="Proteomes" id="UP000006889">
    <property type="component" value="Chromosome"/>
</dbReference>
<dbReference type="EMBL" id="CP002216">
    <property type="protein sequence ID" value="ADQ04113.1"/>
    <property type="molecule type" value="Genomic_DNA"/>
</dbReference>
<keyword evidence="3 5" id="KW-0663">Pyridoxal phosphate</keyword>
<reference key="1">
    <citation type="submission" date="2010-09" db="EMBL/GenBank/DDBJ databases">
        <title>Complete sequence of Caldicellulosiruptor owensensis OL.</title>
        <authorList>
            <consortium name="US DOE Joint Genome Institute"/>
            <person name="Lucas S."/>
            <person name="Copeland A."/>
            <person name="Lapidus A."/>
            <person name="Cheng J.-F."/>
            <person name="Bruce D."/>
            <person name="Goodwin L."/>
            <person name="Pitluck S."/>
            <person name="Davenport K."/>
            <person name="Detter J.C."/>
            <person name="Han C."/>
            <person name="Tapia R."/>
            <person name="Land M."/>
            <person name="Hauser L."/>
            <person name="Chang Y.-J."/>
            <person name="Jeffries C."/>
            <person name="Kyrpides N."/>
            <person name="Ivanova N."/>
            <person name="Mikhailova N."/>
            <person name="Blumer-Schuette S.E."/>
            <person name="Kelly R.M."/>
            <person name="Woyke T."/>
        </authorList>
    </citation>
    <scope>NUCLEOTIDE SEQUENCE</scope>
    <source>
        <strain>OL</strain>
    </source>
</reference>
<feature type="modified residue" description="N6-(pyridoxal phosphate)lysine" evidence="5">
    <location>
        <position position="113"/>
    </location>
</feature>
<dbReference type="InterPro" id="IPR036052">
    <property type="entry name" value="TrpB-like_PALP_sf"/>
</dbReference>
<dbReference type="NCBIfam" id="TIGR00260">
    <property type="entry name" value="thrC"/>
    <property type="match status" value="1"/>
</dbReference>
<keyword evidence="8" id="KW-0456">Lyase</keyword>
<dbReference type="GO" id="GO:0009088">
    <property type="term" value="P:threonine biosynthetic process"/>
    <property type="evidence" value="ECO:0007669"/>
    <property type="project" value="UniProtKB-UniRule"/>
</dbReference>
<dbReference type="HOGENOM" id="CLU_015170_3_1_9"/>
<evidence type="ECO:0000256" key="4">
    <source>
        <dbReference type="NCBIfam" id="TIGR00260"/>
    </source>
</evidence>
<comment type="similarity">
    <text evidence="2">Belongs to the threonine synthase family.</text>
</comment>
<dbReference type="Pfam" id="PF00291">
    <property type="entry name" value="PALP"/>
    <property type="match status" value="1"/>
</dbReference>
<dbReference type="PANTHER" id="PTHR43515:SF1">
    <property type="entry name" value="THREONINE SYNTHASE-LIKE 1"/>
    <property type="match status" value="1"/>
</dbReference>
<dbReference type="CDD" id="cd01560">
    <property type="entry name" value="Thr-synth_2"/>
    <property type="match status" value="1"/>
</dbReference>
<evidence type="ECO:0000313" key="8">
    <source>
        <dbReference type="EMBL" id="ADQ04113.1"/>
    </source>
</evidence>
<organism evidence="8 9">
    <name type="scientific">Caldicellulosiruptor owensensis (strain ATCC 700167 / DSM 13100 / OL)</name>
    <dbReference type="NCBI Taxonomy" id="632518"/>
    <lineage>
        <taxon>Bacteria</taxon>
        <taxon>Bacillati</taxon>
        <taxon>Bacillota</taxon>
        <taxon>Bacillota incertae sedis</taxon>
        <taxon>Caldicellulosiruptorales</taxon>
        <taxon>Caldicellulosiruptoraceae</taxon>
        <taxon>Caldicellulosiruptor</taxon>
    </lineage>
</organism>
<dbReference type="EC" id="4.2.3.1" evidence="4"/>
<sequence length="496" mass="56517">MKWMRYISTRGNKEVQAKEAIYRGIAEDGGLYTPVSIPPLDLSKIKNIDSYANLAKYIFELYLTDFTNEEIADCIDKSYSRGKFDTKDVVAIKKLSPSLFALELWHGPTYAFKDVALQVLPHLLLKSMPTFYKQALILVATSGDTGKAALEGFRDVDRTKIVVFYPSEGVSDVQKRQMTTQEGRNTFVAGIKGNFDDAQSGVKEIFTDKRCIDTIENMGFFFTSANSINFGRLLPQIVYYIWSYLVLLKNDDIREGEKINFVVPTGNFGNILAGFIAKLMGIPINKLIVASNINSVVADFIRTGLYDRRREFYKTISPSMDILVASNLERLLYLITKDSEKVKKYMLDLKTEGYFKVEEEVLKEIQESFWGDFSTDDQTRNSIKTIYSEYGYLVDPHSAVGFDVYSKYLKQTLDSTKTVVLQTANPYKFAKDVLNALFDGEYNNIDPFEAVEVLQKRTCVEAPEGIKNLISKPILHPDVIEKEKMFDFILEKIRDN</sequence>
<dbReference type="Pfam" id="PF14821">
    <property type="entry name" value="Thr_synth_N"/>
    <property type="match status" value="1"/>
</dbReference>
<dbReference type="PANTHER" id="PTHR43515">
    <property type="entry name" value="THREONINE SYNTHASE-LIKE 1"/>
    <property type="match status" value="1"/>
</dbReference>
<name>E4Q4F1_CALOW</name>
<accession>E4Q4F1</accession>
<evidence type="ECO:0000259" key="7">
    <source>
        <dbReference type="Pfam" id="PF14821"/>
    </source>
</evidence>
<dbReference type="KEGG" id="cow:Calow_0531"/>
<dbReference type="AlphaFoldDB" id="E4Q4F1"/>
<dbReference type="Gene3D" id="3.90.1380.10">
    <property type="entry name" value="Threonine synthase, N-terminal domain"/>
    <property type="match status" value="1"/>
</dbReference>
<reference evidence="8 9" key="2">
    <citation type="journal article" date="2011" name="J. Bacteriol.">
        <title>Complete genome sequences for the anaerobic, extremely thermophilic plant biomass-degrading bacteria Caldicellulosiruptor hydrothermalis, Caldicellulosiruptor kristjanssonii, Caldicellulosiruptor kronotskyensis, Caldicellulosiruptor owensenis, and Caldicellulosiruptor lactoaceticus.</title>
        <authorList>
            <person name="Blumer-Schuette S.E."/>
            <person name="Ozdemir I."/>
            <person name="Mistry D."/>
            <person name="Lucas S."/>
            <person name="Lapidus A."/>
            <person name="Cheng J.F."/>
            <person name="Goodwin L.A."/>
            <person name="Pitluck S."/>
            <person name="Land M.L."/>
            <person name="Hauser L.J."/>
            <person name="Woyke T."/>
            <person name="Mikhailova N."/>
            <person name="Pati A."/>
            <person name="Kyrpides N.C."/>
            <person name="Ivanova N."/>
            <person name="Detter J.C."/>
            <person name="Walston-Davenport K."/>
            <person name="Han S."/>
            <person name="Adams M.W."/>
            <person name="Kelly R.M."/>
        </authorList>
    </citation>
    <scope>NUCLEOTIDE SEQUENCE [LARGE SCALE GENOMIC DNA]</scope>
    <source>
        <strain evidence="9">ATCC 700167 / DSM 13100 / OL</strain>
    </source>
</reference>
<keyword evidence="9" id="KW-1185">Reference proteome</keyword>
<dbReference type="GO" id="GO:0005737">
    <property type="term" value="C:cytoplasm"/>
    <property type="evidence" value="ECO:0007669"/>
    <property type="project" value="TreeGrafter"/>
</dbReference>